<proteinExistence type="predicted"/>
<accession>A0ACC0INU2</accession>
<organism evidence="1 2">
    <name type="scientific">Camellia lanceoleosa</name>
    <dbReference type="NCBI Taxonomy" id="1840588"/>
    <lineage>
        <taxon>Eukaryota</taxon>
        <taxon>Viridiplantae</taxon>
        <taxon>Streptophyta</taxon>
        <taxon>Embryophyta</taxon>
        <taxon>Tracheophyta</taxon>
        <taxon>Spermatophyta</taxon>
        <taxon>Magnoliopsida</taxon>
        <taxon>eudicotyledons</taxon>
        <taxon>Gunneridae</taxon>
        <taxon>Pentapetalae</taxon>
        <taxon>asterids</taxon>
        <taxon>Ericales</taxon>
        <taxon>Theaceae</taxon>
        <taxon>Camellia</taxon>
    </lineage>
</organism>
<dbReference type="Proteomes" id="UP001060215">
    <property type="component" value="Chromosome 3"/>
</dbReference>
<keyword evidence="2" id="KW-1185">Reference proteome</keyword>
<reference evidence="1 2" key="1">
    <citation type="journal article" date="2022" name="Plant J.">
        <title>Chromosome-level genome of Camellia lanceoleosa provides a valuable resource for understanding genome evolution and self-incompatibility.</title>
        <authorList>
            <person name="Gong W."/>
            <person name="Xiao S."/>
            <person name="Wang L."/>
            <person name="Liao Z."/>
            <person name="Chang Y."/>
            <person name="Mo W."/>
            <person name="Hu G."/>
            <person name="Li W."/>
            <person name="Zhao G."/>
            <person name="Zhu H."/>
            <person name="Hu X."/>
            <person name="Ji K."/>
            <person name="Xiang X."/>
            <person name="Song Q."/>
            <person name="Yuan D."/>
            <person name="Jin S."/>
            <person name="Zhang L."/>
        </authorList>
    </citation>
    <scope>NUCLEOTIDE SEQUENCE [LARGE SCALE GENOMIC DNA]</scope>
    <source>
        <strain evidence="1">SQ_2022a</strain>
    </source>
</reference>
<gene>
    <name evidence="1" type="ORF">LOK49_LG02G03640</name>
</gene>
<sequence>MGSACAFFTLFSLFLRRVRRSKTAGEGKGLNRLIAEKRRVEAGSKAKKILQHEELLKSRLMVGNLKWLCYLLSTSVYSNCGGMWVAEE</sequence>
<comment type="caution">
    <text evidence="1">The sequence shown here is derived from an EMBL/GenBank/DDBJ whole genome shotgun (WGS) entry which is preliminary data.</text>
</comment>
<evidence type="ECO:0000313" key="1">
    <source>
        <dbReference type="EMBL" id="KAI8027572.1"/>
    </source>
</evidence>
<protein>
    <submittedName>
        <fullName evidence="1">Uncharacterized protein</fullName>
    </submittedName>
</protein>
<dbReference type="EMBL" id="CM045760">
    <property type="protein sequence ID" value="KAI8027572.1"/>
    <property type="molecule type" value="Genomic_DNA"/>
</dbReference>
<name>A0ACC0INU2_9ERIC</name>
<evidence type="ECO:0000313" key="2">
    <source>
        <dbReference type="Proteomes" id="UP001060215"/>
    </source>
</evidence>